<dbReference type="EC" id="1.1.9.1" evidence="2"/>
<dbReference type="Pfam" id="PF13360">
    <property type="entry name" value="PQQ_2"/>
    <property type="match status" value="1"/>
</dbReference>
<protein>
    <submittedName>
        <fullName evidence="2">Quinohemoprotein ethanol dehydrogenase type-1</fullName>
        <ecNumber evidence="2">1.1.9.1</ecNumber>
    </submittedName>
</protein>
<evidence type="ECO:0000313" key="2">
    <source>
        <dbReference type="EMBL" id="APZ93020.1"/>
    </source>
</evidence>
<dbReference type="SMART" id="SM00564">
    <property type="entry name" value="PQQ"/>
    <property type="match status" value="3"/>
</dbReference>
<dbReference type="KEGG" id="fmr:Fuma_02633"/>
<dbReference type="InterPro" id="IPR002372">
    <property type="entry name" value="PQQ_rpt_dom"/>
</dbReference>
<proteinExistence type="predicted"/>
<dbReference type="AlphaFoldDB" id="A0A1P8WG55"/>
<dbReference type="InterPro" id="IPR011047">
    <property type="entry name" value="Quinoprotein_ADH-like_sf"/>
</dbReference>
<organism evidence="2 3">
    <name type="scientific">Fuerstiella marisgermanici</name>
    <dbReference type="NCBI Taxonomy" id="1891926"/>
    <lineage>
        <taxon>Bacteria</taxon>
        <taxon>Pseudomonadati</taxon>
        <taxon>Planctomycetota</taxon>
        <taxon>Planctomycetia</taxon>
        <taxon>Planctomycetales</taxon>
        <taxon>Planctomycetaceae</taxon>
        <taxon>Fuerstiella</taxon>
    </lineage>
</organism>
<dbReference type="PANTHER" id="PTHR34512">
    <property type="entry name" value="CELL SURFACE PROTEIN"/>
    <property type="match status" value="1"/>
</dbReference>
<gene>
    <name evidence="2" type="primary">qheDH</name>
    <name evidence="2" type="ORF">Fuma_02633</name>
</gene>
<accession>A0A1P8WG55</accession>
<dbReference type="OrthoDB" id="9815737at2"/>
<dbReference type="SUPFAM" id="SSF50998">
    <property type="entry name" value="Quinoprotein alcohol dehydrogenase-like"/>
    <property type="match status" value="1"/>
</dbReference>
<sequence>MACVRTAFWLAVLPTILLPTSKAGDWPQILGPNRDGVAVGEQLLKSWPETGPETEWTAGVGDGFAGVAVKDNQVIVFHRTPSHEVVQALNAATGKEVWSSSFPCSYQSGMSSDSGPRCVPLIGDGQVFVLGVEGDLRCLDSATGKQVWHRDTSKDFSAPEGYFGVGSSPVFFKDRLIVNVGSRDNAAVVAFSTKNGETIWQAFQDTASYSAPVIATINGAAHAIVVTRLHTVSFNPDDGAIRFQFPFGARGPTVNGATPVVMGDHVFVSASYRVGSAWADVSSNKPEVKSLGEHFLATQYATPVAYGDVLFAVDGRQDVGTASLKCISPAQQKTLWTKTGFDYGTLVRVNDELLFLTCGGELIRIAADKTEYREVSRATVLPATPRGYRLPALSNGRLFVRGDRQLKCLRVGEGE</sequence>
<dbReference type="Gene3D" id="2.40.10.480">
    <property type="match status" value="1"/>
</dbReference>
<evidence type="ECO:0000259" key="1">
    <source>
        <dbReference type="Pfam" id="PF13360"/>
    </source>
</evidence>
<keyword evidence="2" id="KW-0560">Oxidoreductase</keyword>
<dbReference type="EMBL" id="CP017641">
    <property type="protein sequence ID" value="APZ93020.1"/>
    <property type="molecule type" value="Genomic_DNA"/>
</dbReference>
<dbReference type="Proteomes" id="UP000187735">
    <property type="component" value="Chromosome"/>
</dbReference>
<dbReference type="InterPro" id="IPR015943">
    <property type="entry name" value="WD40/YVTN_repeat-like_dom_sf"/>
</dbReference>
<dbReference type="RefSeq" id="WP_077024552.1">
    <property type="nucleotide sequence ID" value="NZ_CP017641.1"/>
</dbReference>
<dbReference type="PANTHER" id="PTHR34512:SF30">
    <property type="entry name" value="OUTER MEMBRANE PROTEIN ASSEMBLY FACTOR BAMB"/>
    <property type="match status" value="1"/>
</dbReference>
<name>A0A1P8WG55_9PLAN</name>
<evidence type="ECO:0000313" key="3">
    <source>
        <dbReference type="Proteomes" id="UP000187735"/>
    </source>
</evidence>
<feature type="domain" description="Pyrrolo-quinoline quinone repeat" evidence="1">
    <location>
        <begin position="83"/>
        <end position="337"/>
    </location>
</feature>
<dbReference type="InterPro" id="IPR018391">
    <property type="entry name" value="PQQ_b-propeller_rpt"/>
</dbReference>
<reference evidence="2 3" key="1">
    <citation type="journal article" date="2016" name="Front. Microbiol.">
        <title>Fuerstia marisgermanicae gen. nov., sp. nov., an Unusual Member of the Phylum Planctomycetes from the German Wadden Sea.</title>
        <authorList>
            <person name="Kohn T."/>
            <person name="Heuer A."/>
            <person name="Jogler M."/>
            <person name="Vollmers J."/>
            <person name="Boedeker C."/>
            <person name="Bunk B."/>
            <person name="Rast P."/>
            <person name="Borchert D."/>
            <person name="Glockner I."/>
            <person name="Freese H.M."/>
            <person name="Klenk H.P."/>
            <person name="Overmann J."/>
            <person name="Kaster A.K."/>
            <person name="Rohde M."/>
            <person name="Wiegand S."/>
            <person name="Jogler C."/>
        </authorList>
    </citation>
    <scope>NUCLEOTIDE SEQUENCE [LARGE SCALE GENOMIC DNA]</scope>
    <source>
        <strain evidence="2 3">NH11</strain>
    </source>
</reference>
<dbReference type="Gene3D" id="2.130.10.10">
    <property type="entry name" value="YVTN repeat-like/Quinoprotein amine dehydrogenase"/>
    <property type="match status" value="1"/>
</dbReference>
<dbReference type="GO" id="GO:0016491">
    <property type="term" value="F:oxidoreductase activity"/>
    <property type="evidence" value="ECO:0007669"/>
    <property type="project" value="UniProtKB-KW"/>
</dbReference>
<dbReference type="STRING" id="1891926.Fuma_02633"/>
<keyword evidence="3" id="KW-1185">Reference proteome</keyword>